<sequence>MQLKEELTLIQQENKTVQEYLHTVKSLADEIALIDHPISDDDLTLYILNGLGPAFREIATPIRARDKSLTFEELHDLLVSHEVYLRRLETATQQLVATANFSSRSGSHRYSAAPSNGNRGTQGFPKFPGSKPHTRPNNKKSFTTGGKPTGQRRYQPKCQLCDQLGHVAKQCSRLRFLEPTANCGSTSHQKDTKWLIDSAASHNITGDLANLLVHSEYDGTDEVVIGDGSGLRVSHIGSLVFHSPSRTFQLNDTLCVPSIRKNLISVHHFTTQNRVFIEFHPSYFLVKDQITGAILLKGACENGVYMLPDSLVGSSPQMVANVHERTSIDGWHKRLRHPSHKIVTSLINAFSLPIKKEHQVSPLCTSCSINKAHQQPFHLTSFKSNAPFDLIYTDVWGPSHIVGLDGSRYYLILVDHFTKYMWFYPMPTKSSVSSIFPQFKNLVETKFQTKTKSVYSDNGGEFVALKNYFSIHGISHYTTAPHTPQQNGVAERRHRHLVETGLTLLTNADLPLSYWPHAFQTSAYLINRQPTPLLNNKSPFESLFNQPPNYLKLRQFGCLCFPLTRPYNTHKLQPKASPCIFLGYSQTQSAYRCMDLQTKKIYLSRHVLFHEKQKPFSSSLAAPLENFSALSPLPIAPLQMPQPPPVRMDGAPASTAPSTSPPLIDFQSQMQPSQSDSLQPVDNQSAHDTSRTHSMTTRSMNKIYKPKQFHSVSKHPIPPILEPTCVSQAIRDPKWRSAMSDELTALMRHHTWDLVSPPPHCQPVGCKWVFRVKRKSDGSIDRFKARLVAKGFNQRPGLDYNETFSPVVKPATIRTVLTISVMHGWSLRQLDVNNAFLHGKLNEICI</sequence>
<comment type="caution">
    <text evidence="1">The sequence shown here is derived from an EMBL/GenBank/DDBJ whole genome shotgun (WGS) entry which is preliminary data.</text>
</comment>
<evidence type="ECO:0000313" key="2">
    <source>
        <dbReference type="Proteomes" id="UP001163603"/>
    </source>
</evidence>
<dbReference type="EMBL" id="CM047744">
    <property type="protein sequence ID" value="KAJ0027681.1"/>
    <property type="molecule type" value="Genomic_DNA"/>
</dbReference>
<organism evidence="1 2">
    <name type="scientific">Pistacia integerrima</name>
    <dbReference type="NCBI Taxonomy" id="434235"/>
    <lineage>
        <taxon>Eukaryota</taxon>
        <taxon>Viridiplantae</taxon>
        <taxon>Streptophyta</taxon>
        <taxon>Embryophyta</taxon>
        <taxon>Tracheophyta</taxon>
        <taxon>Spermatophyta</taxon>
        <taxon>Magnoliopsida</taxon>
        <taxon>eudicotyledons</taxon>
        <taxon>Gunneridae</taxon>
        <taxon>Pentapetalae</taxon>
        <taxon>rosids</taxon>
        <taxon>malvids</taxon>
        <taxon>Sapindales</taxon>
        <taxon>Anacardiaceae</taxon>
        <taxon>Pistacia</taxon>
    </lineage>
</organism>
<keyword evidence="2" id="KW-1185">Reference proteome</keyword>
<reference evidence="2" key="1">
    <citation type="journal article" date="2023" name="G3 (Bethesda)">
        <title>Genome assembly and association tests identify interacting loci associated with vigor, precocity, and sex in interspecific pistachio rootstocks.</title>
        <authorList>
            <person name="Palmer W."/>
            <person name="Jacygrad E."/>
            <person name="Sagayaradj S."/>
            <person name="Cavanaugh K."/>
            <person name="Han R."/>
            <person name="Bertier L."/>
            <person name="Beede B."/>
            <person name="Kafkas S."/>
            <person name="Golino D."/>
            <person name="Preece J."/>
            <person name="Michelmore R."/>
        </authorList>
    </citation>
    <scope>NUCLEOTIDE SEQUENCE [LARGE SCALE GENOMIC DNA]</scope>
</reference>
<accession>A0ACC0XZZ2</accession>
<dbReference type="Proteomes" id="UP001163603">
    <property type="component" value="Chromosome 9"/>
</dbReference>
<proteinExistence type="predicted"/>
<name>A0ACC0XZZ2_9ROSI</name>
<protein>
    <submittedName>
        <fullName evidence="1">Uncharacterized protein</fullName>
    </submittedName>
</protein>
<evidence type="ECO:0000313" key="1">
    <source>
        <dbReference type="EMBL" id="KAJ0027681.1"/>
    </source>
</evidence>
<gene>
    <name evidence="1" type="ORF">Pint_36319</name>
</gene>